<dbReference type="Gene3D" id="1.20.120.530">
    <property type="entry name" value="GntR ligand-binding domain-like"/>
    <property type="match status" value="1"/>
</dbReference>
<dbReference type="Pfam" id="PF07729">
    <property type="entry name" value="FCD"/>
    <property type="match status" value="1"/>
</dbReference>
<keyword evidence="2" id="KW-0238">DNA-binding</keyword>
<dbReference type="CDD" id="cd07377">
    <property type="entry name" value="WHTH_GntR"/>
    <property type="match status" value="1"/>
</dbReference>
<evidence type="ECO:0000256" key="3">
    <source>
        <dbReference type="ARBA" id="ARBA00023163"/>
    </source>
</evidence>
<comment type="caution">
    <text evidence="5">The sequence shown here is derived from an EMBL/GenBank/DDBJ whole genome shotgun (WGS) entry which is preliminary data.</text>
</comment>
<sequence>MQPSGAADTLAEQIAARLRREILRGTLPPGAQLRERDSAAAMGVSRTPMREAIRILAKDGLLVLRPARSPLVAAPTASEVRDQVIVLQSLEVLSAQLACDNATAEDLEALHALQGRILREIDDMDPLEAFELDMAFHLRVAQASHNAALAQTHGEYLARLWRARYLQARMDRNRARVTRDHGTILAALKARNREAAGQAVEAHLARMAQDIVAALDAEAAQGRAQPDKEEDIE</sequence>
<dbReference type="Gene3D" id="1.10.10.10">
    <property type="entry name" value="Winged helix-like DNA-binding domain superfamily/Winged helix DNA-binding domain"/>
    <property type="match status" value="1"/>
</dbReference>
<dbReference type="SUPFAM" id="SSF48008">
    <property type="entry name" value="GntR ligand-binding domain-like"/>
    <property type="match status" value="1"/>
</dbReference>
<dbReference type="Proteomes" id="UP000617145">
    <property type="component" value="Unassembled WGS sequence"/>
</dbReference>
<dbReference type="Pfam" id="PF00392">
    <property type="entry name" value="GntR"/>
    <property type="match status" value="1"/>
</dbReference>
<protein>
    <submittedName>
        <fullName evidence="5">Transcriptional regulator</fullName>
    </submittedName>
</protein>
<dbReference type="InterPro" id="IPR011711">
    <property type="entry name" value="GntR_C"/>
</dbReference>
<evidence type="ECO:0000313" key="5">
    <source>
        <dbReference type="EMBL" id="GGG60458.1"/>
    </source>
</evidence>
<dbReference type="RefSeq" id="WP_188788121.1">
    <property type="nucleotide sequence ID" value="NZ_BMJV01000001.1"/>
</dbReference>
<dbReference type="SMART" id="SM00345">
    <property type="entry name" value="HTH_GNTR"/>
    <property type="match status" value="1"/>
</dbReference>
<feature type="domain" description="HTH gntR-type" evidence="4">
    <location>
        <begin position="8"/>
        <end position="75"/>
    </location>
</feature>
<keyword evidence="3" id="KW-0804">Transcription</keyword>
<dbReference type="PROSITE" id="PS50949">
    <property type="entry name" value="HTH_GNTR"/>
    <property type="match status" value="1"/>
</dbReference>
<gene>
    <name evidence="5" type="ORF">GCM10011415_02990</name>
</gene>
<dbReference type="AlphaFoldDB" id="A0A8J2ZGR8"/>
<proteinExistence type="predicted"/>
<dbReference type="InterPro" id="IPR036388">
    <property type="entry name" value="WH-like_DNA-bd_sf"/>
</dbReference>
<dbReference type="InterPro" id="IPR000524">
    <property type="entry name" value="Tscrpt_reg_HTH_GntR"/>
</dbReference>
<dbReference type="GO" id="GO:0003677">
    <property type="term" value="F:DNA binding"/>
    <property type="evidence" value="ECO:0007669"/>
    <property type="project" value="UniProtKB-KW"/>
</dbReference>
<name>A0A8J2ZGR8_9RHOB</name>
<organism evidence="5 6">
    <name type="scientific">Salipiger pallidus</name>
    <dbReference type="NCBI Taxonomy" id="1775170"/>
    <lineage>
        <taxon>Bacteria</taxon>
        <taxon>Pseudomonadati</taxon>
        <taxon>Pseudomonadota</taxon>
        <taxon>Alphaproteobacteria</taxon>
        <taxon>Rhodobacterales</taxon>
        <taxon>Roseobacteraceae</taxon>
        <taxon>Salipiger</taxon>
    </lineage>
</organism>
<evidence type="ECO:0000256" key="1">
    <source>
        <dbReference type="ARBA" id="ARBA00023015"/>
    </source>
</evidence>
<keyword evidence="1" id="KW-0805">Transcription regulation</keyword>
<evidence type="ECO:0000313" key="6">
    <source>
        <dbReference type="Proteomes" id="UP000617145"/>
    </source>
</evidence>
<dbReference type="InterPro" id="IPR008920">
    <property type="entry name" value="TF_FadR/GntR_C"/>
</dbReference>
<dbReference type="InterPro" id="IPR036390">
    <property type="entry name" value="WH_DNA-bd_sf"/>
</dbReference>
<dbReference type="GO" id="GO:0003700">
    <property type="term" value="F:DNA-binding transcription factor activity"/>
    <property type="evidence" value="ECO:0007669"/>
    <property type="project" value="InterPro"/>
</dbReference>
<evidence type="ECO:0000259" key="4">
    <source>
        <dbReference type="PROSITE" id="PS50949"/>
    </source>
</evidence>
<dbReference type="SMART" id="SM00895">
    <property type="entry name" value="FCD"/>
    <property type="match status" value="1"/>
</dbReference>
<dbReference type="PANTHER" id="PTHR43537">
    <property type="entry name" value="TRANSCRIPTIONAL REGULATOR, GNTR FAMILY"/>
    <property type="match status" value="1"/>
</dbReference>
<dbReference type="SUPFAM" id="SSF46785">
    <property type="entry name" value="Winged helix' DNA-binding domain"/>
    <property type="match status" value="1"/>
</dbReference>
<reference evidence="5" key="1">
    <citation type="journal article" date="2014" name="Int. J. Syst. Evol. Microbiol.">
        <title>Complete genome sequence of Corynebacterium casei LMG S-19264T (=DSM 44701T), isolated from a smear-ripened cheese.</title>
        <authorList>
            <consortium name="US DOE Joint Genome Institute (JGI-PGF)"/>
            <person name="Walter F."/>
            <person name="Albersmeier A."/>
            <person name="Kalinowski J."/>
            <person name="Ruckert C."/>
        </authorList>
    </citation>
    <scope>NUCLEOTIDE SEQUENCE</scope>
    <source>
        <strain evidence="5">CGMCC 1.15762</strain>
    </source>
</reference>
<evidence type="ECO:0000256" key="2">
    <source>
        <dbReference type="ARBA" id="ARBA00023125"/>
    </source>
</evidence>
<dbReference type="PANTHER" id="PTHR43537:SF50">
    <property type="entry name" value="TRANSCRIPTIONAL REGULATORY PROTEIN"/>
    <property type="match status" value="1"/>
</dbReference>
<dbReference type="EMBL" id="BMJV01000001">
    <property type="protein sequence ID" value="GGG60458.1"/>
    <property type="molecule type" value="Genomic_DNA"/>
</dbReference>
<accession>A0A8J2ZGR8</accession>
<keyword evidence="6" id="KW-1185">Reference proteome</keyword>
<reference evidence="5" key="2">
    <citation type="submission" date="2020-09" db="EMBL/GenBank/DDBJ databases">
        <authorList>
            <person name="Sun Q."/>
            <person name="Zhou Y."/>
        </authorList>
    </citation>
    <scope>NUCLEOTIDE SEQUENCE</scope>
    <source>
        <strain evidence="5">CGMCC 1.15762</strain>
    </source>
</reference>